<dbReference type="KEGG" id="pgr:PGTG_01169"/>
<dbReference type="AlphaFoldDB" id="E3JUW3"/>
<sequence>MGGNVATTLRWQGILGVGVVYGAHHPRYIIGGGDALRNRSSHVTTNISLSRSFNITAPIKPSWVSFKRAKEMDFIFTCSPPFNPKAYYKFCSSILSVIERPNEPTQWQPTQNI</sequence>
<reference key="1">
    <citation type="submission" date="2007-01" db="EMBL/GenBank/DDBJ databases">
        <title>The Genome Sequence of Puccinia graminis f. sp. tritici Strain CRL 75-36-700-3.</title>
        <authorList>
            <consortium name="The Broad Institute Genome Sequencing Platform"/>
            <person name="Birren B."/>
            <person name="Lander E."/>
            <person name="Galagan J."/>
            <person name="Nusbaum C."/>
            <person name="Devon K."/>
            <person name="Cuomo C."/>
            <person name="Jaffe D."/>
            <person name="Butler J."/>
            <person name="Alvarez P."/>
            <person name="Gnerre S."/>
            <person name="Grabherr M."/>
            <person name="Mauceli E."/>
            <person name="Brockman W."/>
            <person name="Young S."/>
            <person name="LaButti K."/>
            <person name="Sykes S."/>
            <person name="DeCaprio D."/>
            <person name="Crawford M."/>
            <person name="Koehrsen M."/>
            <person name="Engels R."/>
            <person name="Montgomery P."/>
            <person name="Pearson M."/>
            <person name="Howarth C."/>
            <person name="Larson L."/>
            <person name="White J."/>
            <person name="Zeng Q."/>
            <person name="Kodira C."/>
            <person name="Yandava C."/>
            <person name="Alvarado L."/>
            <person name="O'Leary S."/>
            <person name="Szabo L."/>
            <person name="Dean R."/>
            <person name="Schein J."/>
        </authorList>
    </citation>
    <scope>NUCLEOTIDE SEQUENCE</scope>
    <source>
        <strain>CRL 75-36-700-3</strain>
    </source>
</reference>
<keyword evidence="2" id="KW-1185">Reference proteome</keyword>
<dbReference type="VEuPathDB" id="FungiDB:PGTG_01169"/>
<dbReference type="GeneID" id="10532753"/>
<reference evidence="2" key="2">
    <citation type="journal article" date="2011" name="Proc. Natl. Acad. Sci. U.S.A.">
        <title>Obligate biotrophy features unraveled by the genomic analysis of rust fungi.</title>
        <authorList>
            <person name="Duplessis S."/>
            <person name="Cuomo C.A."/>
            <person name="Lin Y.-C."/>
            <person name="Aerts A."/>
            <person name="Tisserant E."/>
            <person name="Veneault-Fourrey C."/>
            <person name="Joly D.L."/>
            <person name="Hacquard S."/>
            <person name="Amselem J."/>
            <person name="Cantarel B.L."/>
            <person name="Chiu R."/>
            <person name="Coutinho P.M."/>
            <person name="Feau N."/>
            <person name="Field M."/>
            <person name="Frey P."/>
            <person name="Gelhaye E."/>
            <person name="Goldberg J."/>
            <person name="Grabherr M.G."/>
            <person name="Kodira C.D."/>
            <person name="Kohler A."/>
            <person name="Kuees U."/>
            <person name="Lindquist E.A."/>
            <person name="Lucas S.M."/>
            <person name="Mago R."/>
            <person name="Mauceli E."/>
            <person name="Morin E."/>
            <person name="Murat C."/>
            <person name="Pangilinan J.L."/>
            <person name="Park R."/>
            <person name="Pearson M."/>
            <person name="Quesneville H."/>
            <person name="Rouhier N."/>
            <person name="Sakthikumar S."/>
            <person name="Salamov A.A."/>
            <person name="Schmutz J."/>
            <person name="Selles B."/>
            <person name="Shapiro H."/>
            <person name="Tanguay P."/>
            <person name="Tuskan G.A."/>
            <person name="Henrissat B."/>
            <person name="Van de Peer Y."/>
            <person name="Rouze P."/>
            <person name="Ellis J.G."/>
            <person name="Dodds P.N."/>
            <person name="Schein J.E."/>
            <person name="Zhong S."/>
            <person name="Hamelin R.C."/>
            <person name="Grigoriev I.V."/>
            <person name="Szabo L.J."/>
            <person name="Martin F."/>
        </authorList>
    </citation>
    <scope>NUCLEOTIDE SEQUENCE [LARGE SCALE GENOMIC DNA]</scope>
    <source>
        <strain evidence="2">CRL 75-36-700-3 / race SCCL</strain>
    </source>
</reference>
<evidence type="ECO:0000313" key="1">
    <source>
        <dbReference type="EMBL" id="EFP75838.1"/>
    </source>
</evidence>
<organism evidence="1 2">
    <name type="scientific">Puccinia graminis f. sp. tritici (strain CRL 75-36-700-3 / race SCCL)</name>
    <name type="common">Black stem rust fungus</name>
    <dbReference type="NCBI Taxonomy" id="418459"/>
    <lineage>
        <taxon>Eukaryota</taxon>
        <taxon>Fungi</taxon>
        <taxon>Dikarya</taxon>
        <taxon>Basidiomycota</taxon>
        <taxon>Pucciniomycotina</taxon>
        <taxon>Pucciniomycetes</taxon>
        <taxon>Pucciniales</taxon>
        <taxon>Pucciniaceae</taxon>
        <taxon>Puccinia</taxon>
    </lineage>
</organism>
<gene>
    <name evidence="1" type="ORF">PGTG_01169</name>
</gene>
<dbReference type="Proteomes" id="UP000008783">
    <property type="component" value="Unassembled WGS sequence"/>
</dbReference>
<dbReference type="RefSeq" id="XP_003320257.1">
    <property type="nucleotide sequence ID" value="XM_003320209.1"/>
</dbReference>
<proteinExistence type="predicted"/>
<dbReference type="HOGENOM" id="CLU_2134788_0_0_1"/>
<dbReference type="EMBL" id="DS178264">
    <property type="protein sequence ID" value="EFP75838.1"/>
    <property type="molecule type" value="Genomic_DNA"/>
</dbReference>
<evidence type="ECO:0000313" key="2">
    <source>
        <dbReference type="Proteomes" id="UP000008783"/>
    </source>
</evidence>
<protein>
    <submittedName>
        <fullName evidence="1">Uncharacterized protein</fullName>
    </submittedName>
</protein>
<dbReference type="InParanoid" id="E3JUW3"/>
<name>E3JUW3_PUCGT</name>
<accession>E3JUW3</accession>